<dbReference type="PIR" id="F82598">
    <property type="entry name" value="F82598"/>
</dbReference>
<organism evidence="1 2">
    <name type="scientific">Xylella fastidiosa (strain 9a5c)</name>
    <dbReference type="NCBI Taxonomy" id="160492"/>
    <lineage>
        <taxon>Bacteria</taxon>
        <taxon>Pseudomonadati</taxon>
        <taxon>Pseudomonadota</taxon>
        <taxon>Gammaproteobacteria</taxon>
        <taxon>Lysobacterales</taxon>
        <taxon>Lysobacteraceae</taxon>
        <taxon>Xylella</taxon>
    </lineage>
</organism>
<sequence>MTGAPRVRSSFWKRFKQRLGRVKRCRCFLPWSWRRCVSCLSRVIAVRVTVAASCVWVENKKPVPPAAAVERCRAAAISRDEAAYRMTWHGVYDWLLGKLQAASELHAA</sequence>
<protein>
    <submittedName>
        <fullName evidence="1">Uncharacterized protein</fullName>
    </submittedName>
</protein>
<gene>
    <name evidence="1" type="ordered locus">XF_2109</name>
</gene>
<dbReference type="EMBL" id="AE003849">
    <property type="protein sequence ID" value="AAF84908.1"/>
    <property type="molecule type" value="Genomic_DNA"/>
</dbReference>
<dbReference type="Proteomes" id="UP000000812">
    <property type="component" value="Chromosome"/>
</dbReference>
<evidence type="ECO:0000313" key="1">
    <source>
        <dbReference type="EMBL" id="AAF84908.1"/>
    </source>
</evidence>
<dbReference type="AlphaFoldDB" id="Q9PBN1"/>
<accession>Q9PBN1</accession>
<dbReference type="KEGG" id="xfa:XF_2109"/>
<dbReference type="HOGENOM" id="CLU_2195930_0_0_6"/>
<name>Q9PBN1_XYLFA</name>
<proteinExistence type="predicted"/>
<reference evidence="1 2" key="1">
    <citation type="journal article" date="2000" name="Nature">
        <title>The genome sequence of the plant pathogen Xylella fastidiosa.</title>
        <authorList>
            <person name="Simpson A.J."/>
            <person name="Reinach F.C."/>
            <person name="Arruda P."/>
            <person name="Abreu F.A."/>
            <person name="Acencio M."/>
            <person name="Alvarenga R."/>
            <person name="Alves L.M."/>
            <person name="Araya J.E."/>
            <person name="Baia G.S."/>
            <person name="Baptista C.S."/>
            <person name="Barros M.H."/>
            <person name="Bonaccorsi E.D."/>
            <person name="Bordin S."/>
            <person name="Bove J.M."/>
            <person name="Briones M.R."/>
            <person name="Bueno M.R."/>
            <person name="Camargo A.A."/>
            <person name="Camargo L.E."/>
            <person name="Carraro D.M."/>
            <person name="Carrer H."/>
            <person name="Colauto N.B."/>
            <person name="Colombo C."/>
            <person name="Costa F.F."/>
            <person name="Costa M.C."/>
            <person name="Costa-Neto C.M."/>
            <person name="Coutinho L.L."/>
            <person name="Cristofani M."/>
            <person name="Dias-Neto E."/>
            <person name="Docena C."/>
            <person name="El-Dorry H."/>
            <person name="Facincani A.P."/>
            <person name="Ferreira A.J."/>
            <person name="Ferreira V.C."/>
            <person name="Ferro J.A."/>
            <person name="Fraga J.S."/>
            <person name="Franca S.C."/>
            <person name="Franco M.C."/>
            <person name="Frohme M."/>
            <person name="Furlan L.R."/>
            <person name="Garnier M."/>
            <person name="Goldman G.H."/>
            <person name="Goldman M.H."/>
            <person name="Gomes S.L."/>
            <person name="Gruber A."/>
            <person name="Ho P.L."/>
            <person name="Hoheisel J.D."/>
            <person name="Junqueira M.L."/>
            <person name="Kemper E.L."/>
            <person name="Kitajima J.P."/>
            <person name="Krieger J.E."/>
            <person name="Kuramae E.E."/>
            <person name="Laigret F."/>
            <person name="Lambais M.R."/>
            <person name="Leite L.C."/>
            <person name="Lemos E.G."/>
            <person name="Lemos M.V."/>
            <person name="Lopes S.A."/>
            <person name="Lopes C.R."/>
            <person name="Machado J.A."/>
            <person name="Machado M.A."/>
            <person name="Madeira A.M."/>
            <person name="Madeira H.M."/>
            <person name="Marino C.L."/>
            <person name="Marques M.V."/>
            <person name="Martins E.A."/>
            <person name="Martins E.M."/>
            <person name="Matsukuma A.Y."/>
            <person name="Menck C.F."/>
            <person name="Miracca E.C."/>
            <person name="Miyaki C.Y."/>
            <person name="Monteriro-Vitorello C.B."/>
            <person name="Moon D.H."/>
            <person name="Nagai M.A."/>
            <person name="Nascimento A.L."/>
            <person name="Netto L.E."/>
            <person name="Nhani A.Jr."/>
            <person name="Nobrega F.G."/>
            <person name="Nunes L.R."/>
            <person name="Oliveira M.A."/>
            <person name="de Oliveira M.C."/>
            <person name="de Oliveira R.C."/>
            <person name="Palmieri D.A."/>
            <person name="Paris A."/>
            <person name="Peixoto B.R."/>
            <person name="Pereira G.A."/>
            <person name="Pereira H.A.Jr."/>
            <person name="Pesquero J.B."/>
            <person name="Quaggio R.B."/>
            <person name="Roberto P.G."/>
            <person name="Rodrigues V."/>
            <person name="de M Rosa A.J."/>
            <person name="de Rosa V.E.Jr."/>
            <person name="de Sa R.G."/>
            <person name="Santelli R.V."/>
            <person name="Sawasaki H.E."/>
            <person name="da Silva A.C."/>
            <person name="da Silva A.M."/>
            <person name="da Silva F.R."/>
            <person name="da Silva W.A.Jr."/>
            <person name="da Silveira J.F."/>
            <person name="Silvestri M.L."/>
            <person name="Siqueira W.J."/>
            <person name="de Souza A.A."/>
            <person name="de Souza A.P."/>
            <person name="Terenzi M.F."/>
            <person name="Truffi D."/>
            <person name="Tsai S.M."/>
            <person name="Tsuhako M.H."/>
            <person name="Vallada H."/>
            <person name="Van Sluys M.A."/>
            <person name="Verjovski-Almeida S."/>
            <person name="Vettore A.L."/>
            <person name="Zago M.A."/>
            <person name="Zatz M."/>
            <person name="Meidanis J."/>
            <person name="Setubal J.C."/>
        </authorList>
    </citation>
    <scope>NUCLEOTIDE SEQUENCE [LARGE SCALE GENOMIC DNA]</scope>
    <source>
        <strain evidence="1 2">9a5c</strain>
    </source>
</reference>
<evidence type="ECO:0000313" key="2">
    <source>
        <dbReference type="Proteomes" id="UP000000812"/>
    </source>
</evidence>